<accession>A0A8S5RYA2</accession>
<proteinExistence type="predicted"/>
<organism evidence="1">
    <name type="scientific">Siphoviridae sp. ctEJG5</name>
    <dbReference type="NCBI Taxonomy" id="2827814"/>
    <lineage>
        <taxon>Viruses</taxon>
        <taxon>Duplodnaviria</taxon>
        <taxon>Heunggongvirae</taxon>
        <taxon>Uroviricota</taxon>
        <taxon>Caudoviricetes</taxon>
    </lineage>
</organism>
<sequence>MAKVQKTLILRQKNKAADGNRTRDRISKNLDFKGFSGLLKMKSNQNSNQNKYLVKYKGGHTAREIAMRSFVTRKVGRQKCGLFLLQKNVMLSNM</sequence>
<dbReference type="EMBL" id="BK032506">
    <property type="protein sequence ID" value="DAF43378.1"/>
    <property type="molecule type" value="Genomic_DNA"/>
</dbReference>
<reference evidence="1" key="1">
    <citation type="journal article" date="2021" name="Proc. Natl. Acad. Sci. U.S.A.">
        <title>A Catalog of Tens of Thousands of Viruses from Human Metagenomes Reveals Hidden Associations with Chronic Diseases.</title>
        <authorList>
            <person name="Tisza M.J."/>
            <person name="Buck C.B."/>
        </authorList>
    </citation>
    <scope>NUCLEOTIDE SEQUENCE</scope>
    <source>
        <strain evidence="1">CtEJG5</strain>
    </source>
</reference>
<name>A0A8S5RYA2_9CAUD</name>
<protein>
    <submittedName>
        <fullName evidence="1">Uncharacterized protein</fullName>
    </submittedName>
</protein>
<evidence type="ECO:0000313" key="1">
    <source>
        <dbReference type="EMBL" id="DAF43378.1"/>
    </source>
</evidence>